<feature type="region of interest" description="Disordered" evidence="2">
    <location>
        <begin position="868"/>
        <end position="903"/>
    </location>
</feature>
<feature type="coiled-coil region" evidence="1">
    <location>
        <begin position="428"/>
        <end position="498"/>
    </location>
</feature>
<name>A0A239II76_9BACT</name>
<evidence type="ECO:0000313" key="5">
    <source>
        <dbReference type="EMBL" id="SNS92104.1"/>
    </source>
</evidence>
<evidence type="ECO:0000256" key="3">
    <source>
        <dbReference type="SAM" id="Phobius"/>
    </source>
</evidence>
<keyword evidence="6" id="KW-1185">Reference proteome</keyword>
<dbReference type="Gene3D" id="3.40.50.300">
    <property type="entry name" value="P-loop containing nucleotide triphosphate hydrolases"/>
    <property type="match status" value="1"/>
</dbReference>
<protein>
    <submittedName>
        <fullName evidence="5">KAP family P-loop domain-containing protein</fullName>
    </submittedName>
</protein>
<dbReference type="OrthoDB" id="88903at2"/>
<keyword evidence="3" id="KW-0812">Transmembrane</keyword>
<feature type="compositionally biased region" description="Polar residues" evidence="2">
    <location>
        <begin position="868"/>
        <end position="891"/>
    </location>
</feature>
<dbReference type="Proteomes" id="UP000198432">
    <property type="component" value="Unassembled WGS sequence"/>
</dbReference>
<evidence type="ECO:0000256" key="1">
    <source>
        <dbReference type="SAM" id="Coils"/>
    </source>
</evidence>
<keyword evidence="3" id="KW-1133">Transmembrane helix</keyword>
<sequence length="1065" mass="121328">MLDIPIPNITAKVSTSTSPTQADMAIVSVDMLGTAGDLNHYVLSEYGYNTASLKNLSLGKGYALLHETGLKPILLVVTIASGDTLADLSKNLKNAVINSLSILRSKKVWLPLMGTGSGGLKLEESYNATTQVLNSISNKLLGKDIEFVLSIPPSNEGKSLYDKLNKRKIYEKLIGDEGLNEILRVRQLIKRSNRRFFLANPYSSREAKINRLLQERVRKAETELINVNQIEKVRELDIIFLISNDNTSTVNTTRIEAVGLVAEKLESEPSLKIEWKIRKLKLELTDLKSSNSVLTSLSTDEAVRVFSRIDLKLWEHLLTPPSPSRIAGLISDTDSGEDHMDISKDVMAFARVMAAKSFQPPLAVALLGKWGSGKSFFMRKLKDQISLLSAHHNHKTYCEGVAHIHFNAWSYTDANLWASLVSKIFEGLNEYISENTNSDKEKNEVERKLNHELTIAKEEIAALENQKNSITEQITSLSNRKEQLRNELKTNIRQIRNSSVWNAIRKVDEQYNAEDAIKASLEHNESYIKSIEQVEQIVPKSYWKNPSKAYAEMRSKRTFIREFFRAESLINNLLWLLLIMGLIISAPILITFLVNCLFDYDFSLSPTSLALLATAGAFIKQAELTYQRLHPVVASFWQVKEVYERTRNEAITKFEQEEKAIKLRIERDKAELTVINQQLQQANTLKADLEFKINNALATEALYSFIEKRCNSEDYKKHLGIVSTIRKDFEILNGLFSDHADEAEKNQEAEDFRKKFKKPLERIILYIDDLDRCQEENVVQVLEAVNLLMAYPLFVVVVGVDPRWVKNALLKKYCLQFTGNLNEETFKGLEVIESADYLEKIFQIPFHLKDGSDQSVKNMLKKLAQATPNVTTFPETSPEDSLSPANLSPTPTREPEIDTDEKEGPVAAQVKIVPIKDERPEALVITDKEIELMQDLSGIIGNNPRAIKRFVNIFRIIKAHEDFTYDFNNEERETLVIFFLLALPIGKYRLLSQPFEQFINQEENRDKTLYAFCDHQNKVVGLNDLKQELHVFLSDKQSFNALQQAPISSFNQHNLFIKRFTFHSL</sequence>
<feature type="domain" description="KAP NTPase" evidence="4">
    <location>
        <begin position="680"/>
        <end position="958"/>
    </location>
</feature>
<dbReference type="Pfam" id="PF07693">
    <property type="entry name" value="KAP_NTPase"/>
    <property type="match status" value="2"/>
</dbReference>
<proteinExistence type="predicted"/>
<dbReference type="PANTHER" id="PTHR22674">
    <property type="entry name" value="NTPASE, KAP FAMILY P-LOOP DOMAIN-CONTAINING 1"/>
    <property type="match status" value="1"/>
</dbReference>
<gene>
    <name evidence="5" type="ORF">SAMN06296052_11720</name>
</gene>
<feature type="domain" description="KAP NTPase" evidence="4">
    <location>
        <begin position="350"/>
        <end position="494"/>
    </location>
</feature>
<organism evidence="5 6">
    <name type="scientific">Pontibacter ummariensis</name>
    <dbReference type="NCBI Taxonomy" id="1610492"/>
    <lineage>
        <taxon>Bacteria</taxon>
        <taxon>Pseudomonadati</taxon>
        <taxon>Bacteroidota</taxon>
        <taxon>Cytophagia</taxon>
        <taxon>Cytophagales</taxon>
        <taxon>Hymenobacteraceae</taxon>
        <taxon>Pontibacter</taxon>
    </lineage>
</organism>
<dbReference type="PANTHER" id="PTHR22674:SF6">
    <property type="entry name" value="NTPASE KAP FAMILY P-LOOP DOMAIN-CONTAINING PROTEIN 1"/>
    <property type="match status" value="1"/>
</dbReference>
<accession>A0A239II76</accession>
<dbReference type="AlphaFoldDB" id="A0A239II76"/>
<dbReference type="InterPro" id="IPR052754">
    <property type="entry name" value="NTPase_KAP_P-loop"/>
</dbReference>
<dbReference type="InterPro" id="IPR011646">
    <property type="entry name" value="KAP_P-loop"/>
</dbReference>
<dbReference type="InterPro" id="IPR027417">
    <property type="entry name" value="P-loop_NTPase"/>
</dbReference>
<dbReference type="RefSeq" id="WP_089320472.1">
    <property type="nucleotide sequence ID" value="NZ_FZOQ01000017.1"/>
</dbReference>
<evidence type="ECO:0000256" key="2">
    <source>
        <dbReference type="SAM" id="MobiDB-lite"/>
    </source>
</evidence>
<evidence type="ECO:0000259" key="4">
    <source>
        <dbReference type="Pfam" id="PF07693"/>
    </source>
</evidence>
<feature type="transmembrane region" description="Helical" evidence="3">
    <location>
        <begin position="573"/>
        <end position="598"/>
    </location>
</feature>
<dbReference type="SUPFAM" id="SSF52540">
    <property type="entry name" value="P-loop containing nucleoside triphosphate hydrolases"/>
    <property type="match status" value="1"/>
</dbReference>
<dbReference type="EMBL" id="FZOQ01000017">
    <property type="protein sequence ID" value="SNS92104.1"/>
    <property type="molecule type" value="Genomic_DNA"/>
</dbReference>
<evidence type="ECO:0000313" key="6">
    <source>
        <dbReference type="Proteomes" id="UP000198432"/>
    </source>
</evidence>
<keyword evidence="3" id="KW-0472">Membrane</keyword>
<reference evidence="6" key="1">
    <citation type="submission" date="2017-06" db="EMBL/GenBank/DDBJ databases">
        <authorList>
            <person name="Varghese N."/>
            <person name="Submissions S."/>
        </authorList>
    </citation>
    <scope>NUCLEOTIDE SEQUENCE [LARGE SCALE GENOMIC DNA]</scope>
    <source>
        <strain evidence="6">NKM1</strain>
    </source>
</reference>
<keyword evidence="1" id="KW-0175">Coiled coil</keyword>